<dbReference type="RefSeq" id="WP_209651577.1">
    <property type="nucleotide sequence ID" value="NZ_JAGJCB010000001.1"/>
</dbReference>
<gene>
    <name evidence="1" type="ORF">J8H85_00445</name>
</gene>
<dbReference type="EMBL" id="JAGJCB010000001">
    <property type="protein sequence ID" value="MBP0902280.1"/>
    <property type="molecule type" value="Genomic_DNA"/>
</dbReference>
<organism evidence="1 2">
    <name type="scientific">Mariniflexile gromovii</name>
    <dbReference type="NCBI Taxonomy" id="362523"/>
    <lineage>
        <taxon>Bacteria</taxon>
        <taxon>Pseudomonadati</taxon>
        <taxon>Bacteroidota</taxon>
        <taxon>Flavobacteriia</taxon>
        <taxon>Flavobacteriales</taxon>
        <taxon>Flavobacteriaceae</taxon>
        <taxon>Mariniflexile</taxon>
    </lineage>
</organism>
<keyword evidence="2" id="KW-1185">Reference proteome</keyword>
<name>A0ABS4BNV7_9FLAO</name>
<evidence type="ECO:0000313" key="2">
    <source>
        <dbReference type="Proteomes" id="UP000670776"/>
    </source>
</evidence>
<dbReference type="InterPro" id="IPR021471">
    <property type="entry name" value="DUF3124"/>
</dbReference>
<dbReference type="Pfam" id="PF11322">
    <property type="entry name" value="DUF3124"/>
    <property type="match status" value="1"/>
</dbReference>
<accession>A0ABS4BNV7</accession>
<reference evidence="1 2" key="1">
    <citation type="submission" date="2021-04" db="EMBL/GenBank/DDBJ databases">
        <title>Mariniflexile gromovii gen. nov., sp. nov., a gliding bacterium isolated from the sea urchin Strongylocentrotus intermedius.</title>
        <authorList>
            <person name="Ko S."/>
            <person name="Le V."/>
            <person name="Ahn C.-Y."/>
            <person name="Oh H.-M."/>
        </authorList>
    </citation>
    <scope>NUCLEOTIDE SEQUENCE [LARGE SCALE GENOMIC DNA]</scope>
    <source>
        <strain evidence="1 2">KCTC 12570</strain>
    </source>
</reference>
<dbReference type="Proteomes" id="UP000670776">
    <property type="component" value="Unassembled WGS sequence"/>
</dbReference>
<comment type="caution">
    <text evidence="1">The sequence shown here is derived from an EMBL/GenBank/DDBJ whole genome shotgun (WGS) entry which is preliminary data.</text>
</comment>
<evidence type="ECO:0000313" key="1">
    <source>
        <dbReference type="EMBL" id="MBP0902280.1"/>
    </source>
</evidence>
<sequence length="174" mass="19876">MKYINTYNLCTLIVILLFNFSCQKEKEISSVHPTNWKHRTVNHPLSDSLEQGKTYLSVYSEIYSETEHRVHSLTATVSLRNINTNDTVYIDKATYYNTHGEAIRTYFNKTIFIAPMETVEIVIDELDKTGGTGANFLFNWRIKPESNAPFFESVMISTSGQQGISFTTQGKTLN</sequence>
<protein>
    <submittedName>
        <fullName evidence="1">DUF3124 domain-containing protein</fullName>
    </submittedName>
</protein>
<proteinExistence type="predicted"/>